<organism evidence="2 3">
    <name type="scientific">Desulfonatronospira thiodismutans ASO3-1</name>
    <dbReference type="NCBI Taxonomy" id="555779"/>
    <lineage>
        <taxon>Bacteria</taxon>
        <taxon>Pseudomonadati</taxon>
        <taxon>Thermodesulfobacteriota</taxon>
        <taxon>Desulfovibrionia</taxon>
        <taxon>Desulfovibrionales</taxon>
        <taxon>Desulfonatronovibrionaceae</taxon>
        <taxon>Desulfonatronospira</taxon>
    </lineage>
</organism>
<feature type="domain" description="PIN" evidence="1">
    <location>
        <begin position="2"/>
        <end position="127"/>
    </location>
</feature>
<proteinExistence type="predicted"/>
<dbReference type="InterPro" id="IPR002716">
    <property type="entry name" value="PIN_dom"/>
</dbReference>
<reference evidence="2" key="1">
    <citation type="submission" date="2010-05" db="EMBL/GenBank/DDBJ databases">
        <title>The draft genome of Desulfonatronospira thiodismutans ASO3-1.</title>
        <authorList>
            <consortium name="US DOE Joint Genome Institute (JGI-PGF)"/>
            <person name="Lucas S."/>
            <person name="Copeland A."/>
            <person name="Lapidus A."/>
            <person name="Cheng J.-F."/>
            <person name="Bruce D."/>
            <person name="Goodwin L."/>
            <person name="Pitluck S."/>
            <person name="Chertkov O."/>
            <person name="Brettin T."/>
            <person name="Detter J.C."/>
            <person name="Han C."/>
            <person name="Land M.L."/>
            <person name="Hauser L."/>
            <person name="Kyrpides N."/>
            <person name="Mikhailova N."/>
            <person name="Muyzer G."/>
            <person name="Woyke T."/>
        </authorList>
    </citation>
    <scope>NUCLEOTIDE SEQUENCE [LARGE SCALE GENOMIC DNA]</scope>
    <source>
        <strain evidence="2">ASO3-1</strain>
    </source>
</reference>
<dbReference type="SUPFAM" id="SSF88723">
    <property type="entry name" value="PIN domain-like"/>
    <property type="match status" value="1"/>
</dbReference>
<evidence type="ECO:0000259" key="1">
    <source>
        <dbReference type="Pfam" id="PF01850"/>
    </source>
</evidence>
<evidence type="ECO:0000313" key="3">
    <source>
        <dbReference type="Proteomes" id="UP000005496"/>
    </source>
</evidence>
<dbReference type="Proteomes" id="UP000005496">
    <property type="component" value="Unassembled WGS sequence"/>
</dbReference>
<dbReference type="CDD" id="cd09874">
    <property type="entry name" value="PIN_MT3492-like"/>
    <property type="match status" value="1"/>
</dbReference>
<gene>
    <name evidence="2" type="ORF">Dthio_PD1041</name>
</gene>
<dbReference type="AlphaFoldDB" id="D6SSN6"/>
<name>D6SSN6_9BACT</name>
<dbReference type="Gene3D" id="3.40.50.1010">
    <property type="entry name" value="5'-nuclease"/>
    <property type="match status" value="1"/>
</dbReference>
<dbReference type="Pfam" id="PF01850">
    <property type="entry name" value="PIN"/>
    <property type="match status" value="1"/>
</dbReference>
<evidence type="ECO:0000313" key="2">
    <source>
        <dbReference type="EMBL" id="EFI33702.1"/>
    </source>
</evidence>
<sequence>MVYVDTSAIVALLTLEPKTEQVISWYARLHDMPAGSDWLLTEFSSAVSIKLRTGRINEATAKLVRKEFDSLVDGGLRIVPVSRNAYRQAAAMIRRRESGLRSGDALHLAVALELGASHMATLDCTLAANAKNHGLELVEI</sequence>
<protein>
    <submittedName>
        <fullName evidence="2">PilT protein domain protein</fullName>
    </submittedName>
</protein>
<dbReference type="InterPro" id="IPR029060">
    <property type="entry name" value="PIN-like_dom_sf"/>
</dbReference>
<dbReference type="EMBL" id="ACJN02000003">
    <property type="protein sequence ID" value="EFI33702.1"/>
    <property type="molecule type" value="Genomic_DNA"/>
</dbReference>
<keyword evidence="3" id="KW-1185">Reference proteome</keyword>
<accession>D6SSN6</accession>
<dbReference type="RefSeq" id="WP_008871051.1">
    <property type="nucleotide sequence ID" value="NZ_ACJN02000003.1"/>
</dbReference>
<dbReference type="eggNOG" id="COG1848">
    <property type="taxonomic scope" value="Bacteria"/>
</dbReference>
<comment type="caution">
    <text evidence="2">The sequence shown here is derived from an EMBL/GenBank/DDBJ whole genome shotgun (WGS) entry which is preliminary data.</text>
</comment>
<dbReference type="OrthoDB" id="557780at2"/>